<dbReference type="PANTHER" id="PTHR15723">
    <property type="entry name" value="CARBOHYDRATE SULFOTRANSFERASE 15"/>
    <property type="match status" value="1"/>
</dbReference>
<gene>
    <name evidence="1" type="ORF">MAR_009821</name>
    <name evidence="2" type="ORF">MAR_013741</name>
</gene>
<evidence type="ECO:0000313" key="1">
    <source>
        <dbReference type="EMBL" id="WAR03263.1"/>
    </source>
</evidence>
<dbReference type="SUPFAM" id="SSF52540">
    <property type="entry name" value="P-loop containing nucleoside triphosphate hydrolases"/>
    <property type="match status" value="1"/>
</dbReference>
<proteinExistence type="predicted"/>
<dbReference type="InterPro" id="IPR027417">
    <property type="entry name" value="P-loop_NTPase"/>
</dbReference>
<evidence type="ECO:0000313" key="2">
    <source>
        <dbReference type="EMBL" id="WAR28037.1"/>
    </source>
</evidence>
<dbReference type="Proteomes" id="UP001164746">
    <property type="component" value="Chromosome 4"/>
</dbReference>
<organism evidence="1 3">
    <name type="scientific">Mya arenaria</name>
    <name type="common">Soft-shell clam</name>
    <dbReference type="NCBI Taxonomy" id="6604"/>
    <lineage>
        <taxon>Eukaryota</taxon>
        <taxon>Metazoa</taxon>
        <taxon>Spiralia</taxon>
        <taxon>Lophotrochozoa</taxon>
        <taxon>Mollusca</taxon>
        <taxon>Bivalvia</taxon>
        <taxon>Autobranchia</taxon>
        <taxon>Heteroconchia</taxon>
        <taxon>Euheterodonta</taxon>
        <taxon>Imparidentia</taxon>
        <taxon>Neoheterodontei</taxon>
        <taxon>Myida</taxon>
        <taxon>Myoidea</taxon>
        <taxon>Myidae</taxon>
        <taxon>Mya</taxon>
    </lineage>
</organism>
<accession>A0ABY7E398</accession>
<dbReference type="EMBL" id="CP111026">
    <property type="protein sequence ID" value="WAR28037.1"/>
    <property type="molecule type" value="Genomic_DNA"/>
</dbReference>
<keyword evidence="3" id="KW-1185">Reference proteome</keyword>
<dbReference type="Gene3D" id="3.40.50.300">
    <property type="entry name" value="P-loop containing nucleotide triphosphate hydrolases"/>
    <property type="match status" value="1"/>
</dbReference>
<dbReference type="EMBL" id="CP111015">
    <property type="protein sequence ID" value="WAR03263.1"/>
    <property type="molecule type" value="Genomic_DNA"/>
</dbReference>
<dbReference type="InterPro" id="IPR052654">
    <property type="entry name" value="CS_Sulfotransferase"/>
</dbReference>
<evidence type="ECO:0000313" key="3">
    <source>
        <dbReference type="Proteomes" id="UP001164746"/>
    </source>
</evidence>
<name>A0ABY7E398_MYAAR</name>
<sequence>MFHELVIQQITAFKHCLRKRSLRSCVYDRALAMCSMINNTQRHMAADNCIRKPEKIMHLRRGLYSVFLADYLSVFPRDQILVHRLEDMSDDREHVLNTTHVFLGLR</sequence>
<dbReference type="Proteomes" id="UP001164746">
    <property type="component" value="Chromosome 15"/>
</dbReference>
<dbReference type="PANTHER" id="PTHR15723:SF0">
    <property type="entry name" value="CARBOHYDRATE SULFOTRANSFERASE 15"/>
    <property type="match status" value="1"/>
</dbReference>
<feature type="non-terminal residue" evidence="1">
    <location>
        <position position="1"/>
    </location>
</feature>
<protein>
    <submittedName>
        <fullName evidence="1">CHSTF-like protein</fullName>
    </submittedName>
</protein>
<reference evidence="1" key="1">
    <citation type="submission" date="2022-11" db="EMBL/GenBank/DDBJ databases">
        <title>Centuries of genome instability and evolution in soft-shell clam transmissible cancer (bioRxiv).</title>
        <authorList>
            <person name="Hart S.F.M."/>
            <person name="Yonemitsu M.A."/>
            <person name="Giersch R.M."/>
            <person name="Beal B.F."/>
            <person name="Arriagada G."/>
            <person name="Davis B.W."/>
            <person name="Ostrander E.A."/>
            <person name="Goff S.P."/>
            <person name="Metzger M.J."/>
        </authorList>
    </citation>
    <scope>NUCLEOTIDE SEQUENCE</scope>
    <source>
        <strain evidence="1">MELC-2E11</strain>
        <tissue evidence="1">Siphon/mantle</tissue>
    </source>
</reference>